<evidence type="ECO:0000313" key="3">
    <source>
        <dbReference type="EMBL" id="MFD0962099.1"/>
    </source>
</evidence>
<dbReference type="EMBL" id="JBHTJZ010000071">
    <property type="protein sequence ID" value="MFD0962099.1"/>
    <property type="molecule type" value="Genomic_DNA"/>
</dbReference>
<feature type="region of interest" description="Disordered" evidence="1">
    <location>
        <begin position="87"/>
        <end position="131"/>
    </location>
</feature>
<accession>A0ABW3HX53</accession>
<proteinExistence type="predicted"/>
<comment type="caution">
    <text evidence="3">The sequence shown here is derived from an EMBL/GenBank/DDBJ whole genome shotgun (WGS) entry which is preliminary data.</text>
</comment>
<dbReference type="Proteomes" id="UP001596989">
    <property type="component" value="Unassembled WGS sequence"/>
</dbReference>
<keyword evidence="2" id="KW-0812">Transmembrane</keyword>
<evidence type="ECO:0000256" key="1">
    <source>
        <dbReference type="SAM" id="MobiDB-lite"/>
    </source>
</evidence>
<feature type="compositionally biased region" description="Basic and acidic residues" evidence="1">
    <location>
        <begin position="119"/>
        <end position="131"/>
    </location>
</feature>
<keyword evidence="2" id="KW-1133">Transmembrane helix</keyword>
<dbReference type="InterPro" id="IPR024623">
    <property type="entry name" value="YtxH"/>
</dbReference>
<protein>
    <submittedName>
        <fullName evidence="3">YtxH domain-containing protein</fullName>
    </submittedName>
</protein>
<feature type="transmembrane region" description="Helical" evidence="2">
    <location>
        <begin position="6"/>
        <end position="29"/>
    </location>
</feature>
<gene>
    <name evidence="3" type="ORF">ACFQ2I_22415</name>
</gene>
<dbReference type="Pfam" id="PF12732">
    <property type="entry name" value="YtxH"/>
    <property type="match status" value="1"/>
</dbReference>
<dbReference type="PANTHER" id="PTHR35792:SF2">
    <property type="entry name" value="GENERAL STRESS PROTEIN"/>
    <property type="match status" value="1"/>
</dbReference>
<evidence type="ECO:0000256" key="2">
    <source>
        <dbReference type="SAM" id="Phobius"/>
    </source>
</evidence>
<dbReference type="RefSeq" id="WP_377568290.1">
    <property type="nucleotide sequence ID" value="NZ_JBHTJZ010000071.1"/>
</dbReference>
<dbReference type="InterPro" id="IPR052928">
    <property type="entry name" value="Desiccation-related_membrane"/>
</dbReference>
<sequence length="131" mass="13557">MSKDTSFNSTVAGAIVGGAIGAIAALLLAPKSGRELRSDLCAKALSAKEHTSQLANQLSAQAKELAGSVTGKSDGADENGCHTAADSEVRSEGMNTMAPSEPDIVKLGKEMDTMPTNSELREEGKRPDPEQ</sequence>
<dbReference type="PANTHER" id="PTHR35792">
    <property type="entry name" value="GENERAL STRESS PROTEIN"/>
    <property type="match status" value="1"/>
</dbReference>
<feature type="compositionally biased region" description="Basic and acidic residues" evidence="1">
    <location>
        <begin position="103"/>
        <end position="112"/>
    </location>
</feature>
<keyword evidence="4" id="KW-1185">Reference proteome</keyword>
<name>A0ABW3HX53_9BACL</name>
<reference evidence="4" key="1">
    <citation type="journal article" date="2019" name="Int. J. Syst. Evol. Microbiol.">
        <title>The Global Catalogue of Microorganisms (GCM) 10K type strain sequencing project: providing services to taxonomists for standard genome sequencing and annotation.</title>
        <authorList>
            <consortium name="The Broad Institute Genomics Platform"/>
            <consortium name="The Broad Institute Genome Sequencing Center for Infectious Disease"/>
            <person name="Wu L."/>
            <person name="Ma J."/>
        </authorList>
    </citation>
    <scope>NUCLEOTIDE SEQUENCE [LARGE SCALE GENOMIC DNA]</scope>
    <source>
        <strain evidence="4">CCUG 59129</strain>
    </source>
</reference>
<evidence type="ECO:0000313" key="4">
    <source>
        <dbReference type="Proteomes" id="UP001596989"/>
    </source>
</evidence>
<keyword evidence="2" id="KW-0472">Membrane</keyword>
<organism evidence="3 4">
    <name type="scientific">Paenibacillus chungangensis</name>
    <dbReference type="NCBI Taxonomy" id="696535"/>
    <lineage>
        <taxon>Bacteria</taxon>
        <taxon>Bacillati</taxon>
        <taxon>Bacillota</taxon>
        <taxon>Bacilli</taxon>
        <taxon>Bacillales</taxon>
        <taxon>Paenibacillaceae</taxon>
        <taxon>Paenibacillus</taxon>
    </lineage>
</organism>